<dbReference type="Gene3D" id="3.40.50.1980">
    <property type="entry name" value="Nitrogenase molybdenum iron protein domain"/>
    <property type="match status" value="2"/>
</dbReference>
<dbReference type="GO" id="GO:0031419">
    <property type="term" value="F:cobalamin binding"/>
    <property type="evidence" value="ECO:0007669"/>
    <property type="project" value="InterPro"/>
</dbReference>
<gene>
    <name evidence="5" type="primary">btuF</name>
    <name evidence="7" type="ORF">C942_03756</name>
</gene>
<dbReference type="InterPro" id="IPR050902">
    <property type="entry name" value="ABC_Transporter_SBP"/>
</dbReference>
<evidence type="ECO:0000259" key="6">
    <source>
        <dbReference type="PROSITE" id="PS50983"/>
    </source>
</evidence>
<dbReference type="SUPFAM" id="SSF53807">
    <property type="entry name" value="Helical backbone' metal receptor"/>
    <property type="match status" value="1"/>
</dbReference>
<dbReference type="PANTHER" id="PTHR30535">
    <property type="entry name" value="VITAMIN B12-BINDING PROTEIN"/>
    <property type="match status" value="1"/>
</dbReference>
<dbReference type="PANTHER" id="PTHR30535:SF34">
    <property type="entry name" value="MOLYBDATE-BINDING PROTEIN MOLA"/>
    <property type="match status" value="1"/>
</dbReference>
<dbReference type="InterPro" id="IPR054828">
    <property type="entry name" value="Vit_B12_bind_prot"/>
</dbReference>
<keyword evidence="3 5" id="KW-0574">Periplasm</keyword>
<feature type="chain" id="PRO_5009017084" description="Vitamin B12-binding protein" evidence="5">
    <location>
        <begin position="22"/>
        <end position="278"/>
    </location>
</feature>
<dbReference type="Proteomes" id="UP000011134">
    <property type="component" value="Unassembled WGS sequence"/>
</dbReference>
<evidence type="ECO:0000256" key="3">
    <source>
        <dbReference type="ARBA" id="ARBA00022764"/>
    </source>
</evidence>
<keyword evidence="2 5" id="KW-0732">Signal</keyword>
<protein>
    <recommendedName>
        <fullName evidence="5">Vitamin B12-binding protein</fullName>
    </recommendedName>
</protein>
<dbReference type="GO" id="GO:0015889">
    <property type="term" value="P:cobalamin transport"/>
    <property type="evidence" value="ECO:0007669"/>
    <property type="project" value="UniProtKB-UniRule"/>
</dbReference>
<name>L8J5I2_9GAMM</name>
<sequence precursor="true">MHRLYQLIPLCLLLVSSLSFAANQVQRVISLSPHTTELAYAAGLGDKLIAASDYSDYPKAAKSLERVANFRGIKLERIVALRPDLILAWKGGNPTREMTKLEQLGFNIFYSSPVELADIADTIEALGQYSEQPNIANHNASELRAKLTELKSRHKNLRPISYFYQLSSSPIITVNDNSWPSQVFSLCGGKNIFADSPAAYPQISEEQVVVRQPEVIFSTQHAGTQTGIWQQWQGKLPAVDNRHIFNLQADWLNRPTPRTVNALEEVCNYFDIVRKNTL</sequence>
<dbReference type="GO" id="GO:0042597">
    <property type="term" value="C:periplasmic space"/>
    <property type="evidence" value="ECO:0007669"/>
    <property type="project" value="UniProtKB-SubCell"/>
</dbReference>
<evidence type="ECO:0000256" key="4">
    <source>
        <dbReference type="ARBA" id="ARBA00023157"/>
    </source>
</evidence>
<dbReference type="PATRIC" id="fig|1056511.3.peg.4570"/>
<dbReference type="EMBL" id="AMZO01000040">
    <property type="protein sequence ID" value="ELR63463.1"/>
    <property type="molecule type" value="Genomic_DNA"/>
</dbReference>
<dbReference type="InterPro" id="IPR023544">
    <property type="entry name" value="ABC_transptr_vit_B12-bd"/>
</dbReference>
<evidence type="ECO:0000256" key="1">
    <source>
        <dbReference type="ARBA" id="ARBA00022448"/>
    </source>
</evidence>
<dbReference type="PROSITE" id="PS50983">
    <property type="entry name" value="FE_B12_PBP"/>
    <property type="match status" value="1"/>
</dbReference>
<proteinExistence type="inferred from homology"/>
<evidence type="ECO:0000313" key="7">
    <source>
        <dbReference type="EMBL" id="ELR63463.1"/>
    </source>
</evidence>
<dbReference type="NCBIfam" id="NF038402">
    <property type="entry name" value="TroA_like"/>
    <property type="match status" value="1"/>
</dbReference>
<dbReference type="HAMAP" id="MF_01000">
    <property type="entry name" value="BtuF"/>
    <property type="match status" value="1"/>
</dbReference>
<feature type="binding site" evidence="5">
    <location>
        <position position="54"/>
    </location>
    <ligand>
        <name>cyanocob(III)alamin</name>
        <dbReference type="ChEBI" id="CHEBI:17439"/>
    </ligand>
</feature>
<dbReference type="NCBIfam" id="NF002894">
    <property type="entry name" value="PRK03379.1"/>
    <property type="match status" value="1"/>
</dbReference>
<organism evidence="7 8">
    <name type="scientific">Photobacterium marinum</name>
    <dbReference type="NCBI Taxonomy" id="1056511"/>
    <lineage>
        <taxon>Bacteria</taxon>
        <taxon>Pseudomonadati</taxon>
        <taxon>Pseudomonadota</taxon>
        <taxon>Gammaproteobacteria</taxon>
        <taxon>Vibrionales</taxon>
        <taxon>Vibrionaceae</taxon>
        <taxon>Photobacterium</taxon>
    </lineage>
</organism>
<comment type="subunit">
    <text evidence="5">The complex is composed of two ATP-binding proteins (BtuD), two transmembrane proteins (BtuC) and a solute-binding protein (BtuF).</text>
</comment>
<comment type="subcellular location">
    <subcellularLocation>
        <location evidence="5">Periplasm</location>
    </subcellularLocation>
</comment>
<feature type="domain" description="Fe/B12 periplasmic-binding" evidence="6">
    <location>
        <begin position="27"/>
        <end position="274"/>
    </location>
</feature>
<dbReference type="AlphaFoldDB" id="L8J5I2"/>
<feature type="site" description="Important for BtuC binding" evidence="5">
    <location>
        <position position="76"/>
    </location>
</feature>
<evidence type="ECO:0000313" key="8">
    <source>
        <dbReference type="Proteomes" id="UP000011134"/>
    </source>
</evidence>
<accession>L8J5I2</accession>
<keyword evidence="8" id="KW-1185">Reference proteome</keyword>
<feature type="signal peptide" evidence="5">
    <location>
        <begin position="1"/>
        <end position="21"/>
    </location>
</feature>
<comment type="caution">
    <text evidence="7">The sequence shown here is derived from an EMBL/GenBank/DDBJ whole genome shotgun (WGS) entry which is preliminary data.</text>
</comment>
<dbReference type="OrthoDB" id="6495095at2"/>
<reference evidence="7 8" key="1">
    <citation type="submission" date="2012-12" db="EMBL/GenBank/DDBJ databases">
        <title>Genome Assembly of Photobacterium sp. AK15.</title>
        <authorList>
            <person name="Khatri I."/>
            <person name="Vaidya B."/>
            <person name="Srinivas T.N.R."/>
            <person name="Subramanian S."/>
            <person name="Pinnaka A."/>
        </authorList>
    </citation>
    <scope>NUCLEOTIDE SEQUENCE [LARGE SCALE GENOMIC DNA]</scope>
    <source>
        <strain evidence="7 8">AK15</strain>
    </source>
</reference>
<comment type="caution">
    <text evidence="5">Lacks conserved residue(s) required for the propagation of feature annotation.</text>
</comment>
<keyword evidence="1 5" id="KW-0813">Transport</keyword>
<dbReference type="CDD" id="cd01144">
    <property type="entry name" value="BtuF"/>
    <property type="match status" value="1"/>
</dbReference>
<evidence type="ECO:0000256" key="5">
    <source>
        <dbReference type="HAMAP-Rule" id="MF_01000"/>
    </source>
</evidence>
<dbReference type="InterPro" id="IPR002491">
    <property type="entry name" value="ABC_transptr_periplasmic_BD"/>
</dbReference>
<comment type="similarity">
    <text evidence="5">Belongs to the BtuF family.</text>
</comment>
<comment type="function">
    <text evidence="5">Part of the ABC transporter complex BtuCDF involved in vitamin B12 import. Binds vitamin B12 and delivers it to the periplasmic surface of BtuC.</text>
</comment>
<dbReference type="RefSeq" id="WP_007470645.1">
    <property type="nucleotide sequence ID" value="NZ_AMZO01000040.1"/>
</dbReference>
<dbReference type="Pfam" id="PF01497">
    <property type="entry name" value="Peripla_BP_2"/>
    <property type="match status" value="1"/>
</dbReference>
<feature type="site" description="Important for BtuC binding" evidence="5">
    <location>
        <position position="206"/>
    </location>
</feature>
<keyword evidence="4" id="KW-1015">Disulfide bond</keyword>
<dbReference type="GO" id="GO:0071281">
    <property type="term" value="P:cellular response to iron ion"/>
    <property type="evidence" value="ECO:0007669"/>
    <property type="project" value="TreeGrafter"/>
</dbReference>
<evidence type="ECO:0000256" key="2">
    <source>
        <dbReference type="ARBA" id="ARBA00022729"/>
    </source>
</evidence>